<dbReference type="InterPro" id="IPR018117">
    <property type="entry name" value="C5_DNA_meth_AS"/>
</dbReference>
<dbReference type="PROSITE" id="PS00095">
    <property type="entry name" value="C5_MTASE_2"/>
    <property type="match status" value="1"/>
</dbReference>
<dbReference type="Gene3D" id="3.40.50.150">
    <property type="entry name" value="Vaccinia Virus protein VP39"/>
    <property type="match status" value="1"/>
</dbReference>
<dbReference type="SUPFAM" id="SSF53335">
    <property type="entry name" value="S-adenosyl-L-methionine-dependent methyltransferases"/>
    <property type="match status" value="1"/>
</dbReference>
<dbReference type="InterPro" id="IPR029063">
    <property type="entry name" value="SAM-dependent_MTases_sf"/>
</dbReference>
<dbReference type="InterPro" id="IPR001525">
    <property type="entry name" value="C5_MeTfrase"/>
</dbReference>
<dbReference type="RefSeq" id="WP_129118915.1">
    <property type="nucleotide sequence ID" value="NZ_BSUI01000010.1"/>
</dbReference>
<evidence type="ECO:0000313" key="8">
    <source>
        <dbReference type="EMBL" id="MBB5295192.1"/>
    </source>
</evidence>
<dbReference type="GO" id="GO:0032259">
    <property type="term" value="P:methylation"/>
    <property type="evidence" value="ECO:0007669"/>
    <property type="project" value="UniProtKB-KW"/>
</dbReference>
<dbReference type="PANTHER" id="PTHR10629:SF52">
    <property type="entry name" value="DNA (CYTOSINE-5)-METHYLTRANSFERASE 1"/>
    <property type="match status" value="1"/>
</dbReference>
<evidence type="ECO:0000313" key="10">
    <source>
        <dbReference type="Proteomes" id="UP000308000"/>
    </source>
</evidence>
<keyword evidence="1 5" id="KW-0489">Methyltransferase</keyword>
<comment type="caution">
    <text evidence="9">The sequence shown here is derived from an EMBL/GenBank/DDBJ whole genome shotgun (WGS) entry which is preliminary data.</text>
</comment>
<proteinExistence type="inferred from homology"/>
<dbReference type="PANTHER" id="PTHR10629">
    <property type="entry name" value="CYTOSINE-SPECIFIC METHYLTRANSFERASE"/>
    <property type="match status" value="1"/>
</dbReference>
<evidence type="ECO:0000256" key="1">
    <source>
        <dbReference type="ARBA" id="ARBA00022603"/>
    </source>
</evidence>
<keyword evidence="3 5" id="KW-0949">S-adenosyl-L-methionine</keyword>
<protein>
    <recommendedName>
        <fullName evidence="7">Cytosine-specific methyltransferase</fullName>
        <ecNumber evidence="7">2.1.1.37</ecNumber>
    </recommendedName>
</protein>
<dbReference type="GO" id="GO:0003886">
    <property type="term" value="F:DNA (cytosine-5-)-methyltransferase activity"/>
    <property type="evidence" value="ECO:0007669"/>
    <property type="project" value="UniProtKB-EC"/>
</dbReference>
<evidence type="ECO:0000313" key="11">
    <source>
        <dbReference type="Proteomes" id="UP000536909"/>
    </source>
</evidence>
<dbReference type="Pfam" id="PF00145">
    <property type="entry name" value="DNA_methylase"/>
    <property type="match status" value="1"/>
</dbReference>
<dbReference type="EC" id="2.1.1.37" evidence="7"/>
<dbReference type="PRINTS" id="PR00105">
    <property type="entry name" value="C5METTRFRASE"/>
</dbReference>
<comment type="catalytic activity">
    <reaction evidence="7">
        <text>a 2'-deoxycytidine in DNA + S-adenosyl-L-methionine = a 5-methyl-2'-deoxycytidine in DNA + S-adenosyl-L-homocysteine + H(+)</text>
        <dbReference type="Rhea" id="RHEA:13681"/>
        <dbReference type="Rhea" id="RHEA-COMP:11369"/>
        <dbReference type="Rhea" id="RHEA-COMP:11370"/>
        <dbReference type="ChEBI" id="CHEBI:15378"/>
        <dbReference type="ChEBI" id="CHEBI:57856"/>
        <dbReference type="ChEBI" id="CHEBI:59789"/>
        <dbReference type="ChEBI" id="CHEBI:85452"/>
        <dbReference type="ChEBI" id="CHEBI:85454"/>
        <dbReference type="EC" id="2.1.1.37"/>
    </reaction>
</comment>
<dbReference type="Gene3D" id="3.90.120.10">
    <property type="entry name" value="DNA Methylase, subunit A, domain 2"/>
    <property type="match status" value="1"/>
</dbReference>
<dbReference type="InterPro" id="IPR050390">
    <property type="entry name" value="C5-Methyltransferase"/>
</dbReference>
<organism evidence="9 10">
    <name type="scientific">Deinococcus metallilatus</name>
    <dbReference type="NCBI Taxonomy" id="1211322"/>
    <lineage>
        <taxon>Bacteria</taxon>
        <taxon>Thermotogati</taxon>
        <taxon>Deinococcota</taxon>
        <taxon>Deinococci</taxon>
        <taxon>Deinococcales</taxon>
        <taxon>Deinococcaceae</taxon>
        <taxon>Deinococcus</taxon>
    </lineage>
</organism>
<evidence type="ECO:0000256" key="6">
    <source>
        <dbReference type="RuleBase" id="RU000416"/>
    </source>
</evidence>
<keyword evidence="2 5" id="KW-0808">Transferase</keyword>
<reference evidence="9 10" key="1">
    <citation type="submission" date="2019-04" db="EMBL/GenBank/DDBJ databases">
        <title>Deinococcus metalilatus MA1002 mutant No.5.</title>
        <authorList>
            <person name="Park W."/>
            <person name="Park C."/>
        </authorList>
    </citation>
    <scope>NUCLEOTIDE SEQUENCE [LARGE SCALE GENOMIC DNA]</scope>
    <source>
        <strain evidence="9 10">MA1002-m5</strain>
    </source>
</reference>
<evidence type="ECO:0000256" key="5">
    <source>
        <dbReference type="PROSITE-ProRule" id="PRU01016"/>
    </source>
</evidence>
<evidence type="ECO:0000256" key="4">
    <source>
        <dbReference type="ARBA" id="ARBA00022747"/>
    </source>
</evidence>
<evidence type="ECO:0000256" key="3">
    <source>
        <dbReference type="ARBA" id="ARBA00022691"/>
    </source>
</evidence>
<dbReference type="GO" id="GO:0003677">
    <property type="term" value="F:DNA binding"/>
    <property type="evidence" value="ECO:0007669"/>
    <property type="project" value="TreeGrafter"/>
</dbReference>
<dbReference type="PROSITE" id="PS51679">
    <property type="entry name" value="SAM_MT_C5"/>
    <property type="match status" value="1"/>
</dbReference>
<dbReference type="AlphaFoldDB" id="A0AAJ5F4D8"/>
<feature type="active site" evidence="5">
    <location>
        <position position="78"/>
    </location>
</feature>
<evidence type="ECO:0000313" key="9">
    <source>
        <dbReference type="EMBL" id="TLK26492.1"/>
    </source>
</evidence>
<name>A0AAJ5F4D8_9DEIO</name>
<gene>
    <name evidence="9" type="ORF">FCS05_10835</name>
    <name evidence="8" type="ORF">HNQ10_002018</name>
</gene>
<accession>A0AAJ5F4D8</accession>
<evidence type="ECO:0000256" key="7">
    <source>
        <dbReference type="RuleBase" id="RU000417"/>
    </source>
</evidence>
<dbReference type="NCBIfam" id="TIGR00675">
    <property type="entry name" value="dcm"/>
    <property type="match status" value="1"/>
</dbReference>
<keyword evidence="11" id="KW-1185">Reference proteome</keyword>
<dbReference type="InterPro" id="IPR031303">
    <property type="entry name" value="C5_meth_CS"/>
</dbReference>
<reference evidence="8 11" key="2">
    <citation type="submission" date="2020-08" db="EMBL/GenBank/DDBJ databases">
        <title>Genomic Encyclopedia of Type Strains, Phase IV (KMG-IV): sequencing the most valuable type-strain genomes for metagenomic binning, comparative biology and taxonomic classification.</title>
        <authorList>
            <person name="Goeker M."/>
        </authorList>
    </citation>
    <scope>NUCLEOTIDE SEQUENCE [LARGE SCALE GENOMIC DNA]</scope>
    <source>
        <strain evidence="8 11">DSM 105434</strain>
    </source>
</reference>
<dbReference type="Proteomes" id="UP000536909">
    <property type="component" value="Unassembled WGS sequence"/>
</dbReference>
<dbReference type="GO" id="GO:0044027">
    <property type="term" value="P:negative regulation of gene expression via chromosomal CpG island methylation"/>
    <property type="evidence" value="ECO:0007669"/>
    <property type="project" value="TreeGrafter"/>
</dbReference>
<dbReference type="PROSITE" id="PS00094">
    <property type="entry name" value="C5_MTASE_1"/>
    <property type="match status" value="1"/>
</dbReference>
<keyword evidence="4" id="KW-0680">Restriction system</keyword>
<dbReference type="Proteomes" id="UP000308000">
    <property type="component" value="Unassembled WGS sequence"/>
</dbReference>
<sequence>MASLPEVPRIIDIFSGAGGLSLGFRQAGFQSVFAVELDPPAAATYAANFGNHVRCGDVRDVVSFAQYPAEVIVGGPPCQGFSPLGRMSATQSRLTRHGELNALWGHYLRALHDVRPRAFVIENVPEFLASREYATFRAAAVQAGYDVAQGVLRAEDFGVPQKRRRGFVVGLRGGQASLPVPTFETLTVRGAIGDLPLDPTGEDLHWGRQPTPVSLERYRVVPPGGNRFDLMRARPDITPRCWLDKPTGSTDVFGRLRWDAPALTIRTEFFKPEKGCYLHPEAHRPITHREAARLQTFPDDFVFQGSRTEVARQIGNAVPPKLAAAVARHVRALLAPCATLTGVMDYLPVADA</sequence>
<evidence type="ECO:0000256" key="2">
    <source>
        <dbReference type="ARBA" id="ARBA00022679"/>
    </source>
</evidence>
<dbReference type="GO" id="GO:0009307">
    <property type="term" value="P:DNA restriction-modification system"/>
    <property type="evidence" value="ECO:0007669"/>
    <property type="project" value="UniProtKB-KW"/>
</dbReference>
<comment type="similarity">
    <text evidence="5 6">Belongs to the class I-like SAM-binding methyltransferase superfamily. C5-methyltransferase family.</text>
</comment>
<dbReference type="EMBL" id="VBRC01000007">
    <property type="protein sequence ID" value="TLK26492.1"/>
    <property type="molecule type" value="Genomic_DNA"/>
</dbReference>
<dbReference type="EMBL" id="JACHFV010000006">
    <property type="protein sequence ID" value="MBB5295192.1"/>
    <property type="molecule type" value="Genomic_DNA"/>
</dbReference>